<reference evidence="6 7" key="1">
    <citation type="submission" date="2017-04" db="EMBL/GenBank/DDBJ databases">
        <authorList>
            <person name="Afonso C.L."/>
            <person name="Miller P.J."/>
            <person name="Scott M.A."/>
            <person name="Spackman E."/>
            <person name="Goraichik I."/>
            <person name="Dimitrov K.M."/>
            <person name="Suarez D.L."/>
            <person name="Swayne D.E."/>
        </authorList>
    </citation>
    <scope>NUCLEOTIDE SEQUENCE [LARGE SCALE GENOMIC DNA]</scope>
    <source>
        <strain evidence="6 7">USBA 355</strain>
    </source>
</reference>
<keyword evidence="6" id="KW-0670">Pyruvate</keyword>
<dbReference type="InterPro" id="IPR005475">
    <property type="entry name" value="Transketolase-like_Pyr-bd"/>
</dbReference>
<dbReference type="EMBL" id="FWZX01000030">
    <property type="protein sequence ID" value="SMF71508.1"/>
    <property type="molecule type" value="Genomic_DNA"/>
</dbReference>
<dbReference type="STRING" id="560819.SAMN05428998_13043"/>
<dbReference type="SUPFAM" id="SSF52922">
    <property type="entry name" value="TK C-terminal domain-like"/>
    <property type="match status" value="1"/>
</dbReference>
<dbReference type="Pfam" id="PF02779">
    <property type="entry name" value="Transket_pyr"/>
    <property type="match status" value="1"/>
</dbReference>
<dbReference type="InterPro" id="IPR029061">
    <property type="entry name" value="THDP-binding"/>
</dbReference>
<protein>
    <submittedName>
        <fullName evidence="6">Pyruvate dehydrogenase E1 component beta subunit</fullName>
    </submittedName>
</protein>
<dbReference type="PANTHER" id="PTHR43257:SF2">
    <property type="entry name" value="PYRUVATE DEHYDROGENASE E1 COMPONENT SUBUNIT BETA"/>
    <property type="match status" value="1"/>
</dbReference>
<dbReference type="AlphaFoldDB" id="A0A1Y6CRC7"/>
<gene>
    <name evidence="6" type="ORF">SAMN05428998_13043</name>
</gene>
<dbReference type="InterPro" id="IPR009014">
    <property type="entry name" value="Transketo_C/PFOR_II"/>
</dbReference>
<keyword evidence="3" id="KW-0786">Thiamine pyrophosphate</keyword>
<evidence type="ECO:0000259" key="5">
    <source>
        <dbReference type="SMART" id="SM00861"/>
    </source>
</evidence>
<dbReference type="FunFam" id="3.40.50.970:FF:000001">
    <property type="entry name" value="Pyruvate dehydrogenase E1 beta subunit"/>
    <property type="match status" value="1"/>
</dbReference>
<sequence>MSTPEPRVLRYVEALREATDLAMAADPSVFLFGLDVDDHLGIQGSTKGLQQKYGPDRVFTTPLSEDAMTGLAIGAAMAGLRPIHVHIRMDFLLLCMNQLVNIAAKARYMWGGQVSVPLVVRSMIGKSWGQGAQHSQGLHALFMHVPGLKVVAPANAHDAKGCLLAAIADDNPVIFMEHRLLYPTETPVPEGAYAVPPGRARLCTRGDDVTIVGVSNMVQEAVRAAALLAEAGIAAEVVDPVWLRPLDVDTIVESASRTGRLLVVDNGWTTCGASAEIVAAVVERTSETAGIRIRRLGFADTTCPTSPWLEADFYPTPRRIAEAAATLVHPERPPRLPEATRSASIQFRGPF</sequence>
<evidence type="ECO:0000313" key="7">
    <source>
        <dbReference type="Proteomes" id="UP000192917"/>
    </source>
</evidence>
<evidence type="ECO:0000313" key="6">
    <source>
        <dbReference type="EMBL" id="SMF71508.1"/>
    </source>
</evidence>
<feature type="region of interest" description="Disordered" evidence="4">
    <location>
        <begin position="332"/>
        <end position="351"/>
    </location>
</feature>
<feature type="domain" description="Transketolase-like pyrimidine-binding" evidence="5">
    <location>
        <begin position="9"/>
        <end position="184"/>
    </location>
</feature>
<dbReference type="Gene3D" id="3.40.50.920">
    <property type="match status" value="1"/>
</dbReference>
<evidence type="ECO:0000256" key="4">
    <source>
        <dbReference type="SAM" id="MobiDB-lite"/>
    </source>
</evidence>
<keyword evidence="2" id="KW-0560">Oxidoreductase</keyword>
<comment type="cofactor">
    <cofactor evidence="1">
        <name>thiamine diphosphate</name>
        <dbReference type="ChEBI" id="CHEBI:58937"/>
    </cofactor>
</comment>
<evidence type="ECO:0000256" key="1">
    <source>
        <dbReference type="ARBA" id="ARBA00001964"/>
    </source>
</evidence>
<keyword evidence="7" id="KW-1185">Reference proteome</keyword>
<dbReference type="Pfam" id="PF02780">
    <property type="entry name" value="Transketolase_C"/>
    <property type="match status" value="1"/>
</dbReference>
<dbReference type="GO" id="GO:0016491">
    <property type="term" value="F:oxidoreductase activity"/>
    <property type="evidence" value="ECO:0007669"/>
    <property type="project" value="UniProtKB-KW"/>
</dbReference>
<evidence type="ECO:0000256" key="2">
    <source>
        <dbReference type="ARBA" id="ARBA00023002"/>
    </source>
</evidence>
<dbReference type="Proteomes" id="UP000192917">
    <property type="component" value="Unassembled WGS sequence"/>
</dbReference>
<proteinExistence type="predicted"/>
<organism evidence="6 7">
    <name type="scientific">Tistlia consotensis USBA 355</name>
    <dbReference type="NCBI Taxonomy" id="560819"/>
    <lineage>
        <taxon>Bacteria</taxon>
        <taxon>Pseudomonadati</taxon>
        <taxon>Pseudomonadota</taxon>
        <taxon>Alphaproteobacteria</taxon>
        <taxon>Rhodospirillales</taxon>
        <taxon>Rhodovibrionaceae</taxon>
        <taxon>Tistlia</taxon>
    </lineage>
</organism>
<dbReference type="PANTHER" id="PTHR43257">
    <property type="entry name" value="PYRUVATE DEHYDROGENASE E1 COMPONENT BETA SUBUNIT"/>
    <property type="match status" value="1"/>
</dbReference>
<dbReference type="RefSeq" id="WP_085125617.1">
    <property type="nucleotide sequence ID" value="NZ_FWZX01000030.1"/>
</dbReference>
<dbReference type="SMART" id="SM00861">
    <property type="entry name" value="Transket_pyr"/>
    <property type="match status" value="1"/>
</dbReference>
<dbReference type="SUPFAM" id="SSF52518">
    <property type="entry name" value="Thiamin diphosphate-binding fold (THDP-binding)"/>
    <property type="match status" value="1"/>
</dbReference>
<dbReference type="Gene3D" id="3.40.50.970">
    <property type="match status" value="1"/>
</dbReference>
<accession>A0A1Y6CRC7</accession>
<dbReference type="CDD" id="cd07036">
    <property type="entry name" value="TPP_PYR_E1-PDHc-beta_like"/>
    <property type="match status" value="1"/>
</dbReference>
<dbReference type="InterPro" id="IPR033248">
    <property type="entry name" value="Transketolase_C"/>
</dbReference>
<name>A0A1Y6CRC7_9PROT</name>
<evidence type="ECO:0000256" key="3">
    <source>
        <dbReference type="ARBA" id="ARBA00023052"/>
    </source>
</evidence>